<dbReference type="Proteomes" id="UP000299102">
    <property type="component" value="Unassembled WGS sequence"/>
</dbReference>
<proteinExistence type="predicted"/>
<name>A0A4C1W7S5_EUMVA</name>
<sequence length="95" mass="10893">MLFGPSKYLYPLFTQPIPKQDYSIHPRNLLRDDRTSIEGLRADPMEPESKAGPEFKLKGEFKSASLWTVRLVDIKEERTQSMSTRAEPPVIASKE</sequence>
<reference evidence="1 2" key="1">
    <citation type="journal article" date="2019" name="Commun. Biol.">
        <title>The bagworm genome reveals a unique fibroin gene that provides high tensile strength.</title>
        <authorList>
            <person name="Kono N."/>
            <person name="Nakamura H."/>
            <person name="Ohtoshi R."/>
            <person name="Tomita M."/>
            <person name="Numata K."/>
            <person name="Arakawa K."/>
        </authorList>
    </citation>
    <scope>NUCLEOTIDE SEQUENCE [LARGE SCALE GENOMIC DNA]</scope>
</reference>
<evidence type="ECO:0000313" key="2">
    <source>
        <dbReference type="Proteomes" id="UP000299102"/>
    </source>
</evidence>
<evidence type="ECO:0000313" key="1">
    <source>
        <dbReference type="EMBL" id="GBP46167.1"/>
    </source>
</evidence>
<comment type="caution">
    <text evidence="1">The sequence shown here is derived from an EMBL/GenBank/DDBJ whole genome shotgun (WGS) entry which is preliminary data.</text>
</comment>
<gene>
    <name evidence="1" type="ORF">EVAR_24574_1</name>
</gene>
<accession>A0A4C1W7S5</accession>
<dbReference type="EMBL" id="BGZK01000478">
    <property type="protein sequence ID" value="GBP46167.1"/>
    <property type="molecule type" value="Genomic_DNA"/>
</dbReference>
<dbReference type="AlphaFoldDB" id="A0A4C1W7S5"/>
<keyword evidence="2" id="KW-1185">Reference proteome</keyword>
<protein>
    <submittedName>
        <fullName evidence="1">Uncharacterized protein</fullName>
    </submittedName>
</protein>
<organism evidence="1 2">
    <name type="scientific">Eumeta variegata</name>
    <name type="common">Bagworm moth</name>
    <name type="synonym">Eumeta japonica</name>
    <dbReference type="NCBI Taxonomy" id="151549"/>
    <lineage>
        <taxon>Eukaryota</taxon>
        <taxon>Metazoa</taxon>
        <taxon>Ecdysozoa</taxon>
        <taxon>Arthropoda</taxon>
        <taxon>Hexapoda</taxon>
        <taxon>Insecta</taxon>
        <taxon>Pterygota</taxon>
        <taxon>Neoptera</taxon>
        <taxon>Endopterygota</taxon>
        <taxon>Lepidoptera</taxon>
        <taxon>Glossata</taxon>
        <taxon>Ditrysia</taxon>
        <taxon>Tineoidea</taxon>
        <taxon>Psychidae</taxon>
        <taxon>Oiketicinae</taxon>
        <taxon>Eumeta</taxon>
    </lineage>
</organism>